<reference evidence="5" key="1">
    <citation type="submission" date="2025-08" db="UniProtKB">
        <authorList>
            <consortium name="RefSeq"/>
        </authorList>
    </citation>
    <scope>IDENTIFICATION</scope>
    <source>
        <tissue evidence="5">Testes</tissue>
    </source>
</reference>
<dbReference type="InterPro" id="IPR000253">
    <property type="entry name" value="FHA_dom"/>
</dbReference>
<evidence type="ECO:0000259" key="3">
    <source>
        <dbReference type="PROSITE" id="PS50006"/>
    </source>
</evidence>
<dbReference type="SUPFAM" id="SSF52540">
    <property type="entry name" value="P-loop containing nucleoside triphosphate hydrolases"/>
    <property type="match status" value="2"/>
</dbReference>
<dbReference type="SMART" id="SM00240">
    <property type="entry name" value="FHA"/>
    <property type="match status" value="1"/>
</dbReference>
<keyword evidence="1" id="KW-0175">Coiled coil</keyword>
<feature type="region of interest" description="Disordered" evidence="2">
    <location>
        <begin position="1879"/>
        <end position="1902"/>
    </location>
</feature>
<dbReference type="Gene3D" id="2.60.200.20">
    <property type="match status" value="1"/>
</dbReference>
<evidence type="ECO:0000256" key="2">
    <source>
        <dbReference type="SAM" id="MobiDB-lite"/>
    </source>
</evidence>
<feature type="compositionally biased region" description="Basic and acidic residues" evidence="2">
    <location>
        <begin position="192"/>
        <end position="201"/>
    </location>
</feature>
<feature type="domain" description="FHA" evidence="3">
    <location>
        <begin position="36"/>
        <end position="93"/>
    </location>
</feature>
<evidence type="ECO:0000256" key="1">
    <source>
        <dbReference type="SAM" id="Coils"/>
    </source>
</evidence>
<feature type="compositionally biased region" description="Polar residues" evidence="2">
    <location>
        <begin position="152"/>
        <end position="163"/>
    </location>
</feature>
<feature type="compositionally biased region" description="Polar residues" evidence="2">
    <location>
        <begin position="2248"/>
        <end position="2284"/>
    </location>
</feature>
<dbReference type="Pfam" id="PF24564">
    <property type="entry name" value="DUF7605"/>
    <property type="match status" value="1"/>
</dbReference>
<feature type="compositionally biased region" description="Polar residues" evidence="2">
    <location>
        <begin position="1660"/>
        <end position="1675"/>
    </location>
</feature>
<dbReference type="PANTHER" id="PTHR36681">
    <property type="entry name" value="NUCLEAR GTPASE, GERMINAL CENTER-ASSOCIATED, TANDEM DUPLICATE 3"/>
    <property type="match status" value="1"/>
</dbReference>
<protein>
    <submittedName>
        <fullName evidence="5">Uncharacterized protein LOC102804676</fullName>
    </submittedName>
</protein>
<evidence type="ECO:0000313" key="4">
    <source>
        <dbReference type="Proteomes" id="UP000694865"/>
    </source>
</evidence>
<feature type="region of interest" description="Disordered" evidence="2">
    <location>
        <begin position="1660"/>
        <end position="1710"/>
    </location>
</feature>
<feature type="coiled-coil region" evidence="1">
    <location>
        <begin position="2775"/>
        <end position="2809"/>
    </location>
</feature>
<feature type="compositionally biased region" description="Basic and acidic residues" evidence="2">
    <location>
        <begin position="2328"/>
        <end position="2345"/>
    </location>
</feature>
<organism evidence="4 5">
    <name type="scientific">Saccoglossus kowalevskii</name>
    <name type="common">Acorn worm</name>
    <dbReference type="NCBI Taxonomy" id="10224"/>
    <lineage>
        <taxon>Eukaryota</taxon>
        <taxon>Metazoa</taxon>
        <taxon>Hemichordata</taxon>
        <taxon>Enteropneusta</taxon>
        <taxon>Harrimaniidae</taxon>
        <taxon>Saccoglossus</taxon>
    </lineage>
</organism>
<feature type="compositionally biased region" description="Basic and acidic residues" evidence="2">
    <location>
        <begin position="210"/>
        <end position="224"/>
    </location>
</feature>
<dbReference type="Pfam" id="PF00350">
    <property type="entry name" value="Dynamin_N"/>
    <property type="match status" value="1"/>
</dbReference>
<feature type="region of interest" description="Disordered" evidence="2">
    <location>
        <begin position="139"/>
        <end position="239"/>
    </location>
</feature>
<name>A0ABM0MPU1_SACKO</name>
<feature type="region of interest" description="Disordered" evidence="2">
    <location>
        <begin position="275"/>
        <end position="312"/>
    </location>
</feature>
<dbReference type="Proteomes" id="UP000694865">
    <property type="component" value="Unplaced"/>
</dbReference>
<feature type="compositionally biased region" description="Basic and acidic residues" evidence="2">
    <location>
        <begin position="527"/>
        <end position="556"/>
    </location>
</feature>
<dbReference type="GeneID" id="102804676"/>
<feature type="region of interest" description="Disordered" evidence="2">
    <location>
        <begin position="2315"/>
        <end position="2345"/>
    </location>
</feature>
<dbReference type="InterPro" id="IPR045063">
    <property type="entry name" value="Dynamin_N"/>
</dbReference>
<sequence>MSVNDCGLPRFHLRRIGAAATLIQVLDILDFRKIVTLFGRNPESMTYYLSSSIAANRIYISRNHARVVISTTNNEHKLIDSSMNGMFINDCKISGSKVLQEGDIVIFGHPNGVHIPAGTQIRQPSSEYQFVFEQCDCSDEENPRDKQKIRLNKNTAVDTSMDSSIGFKKPMSRPRASTMSYDPQPGHSGDAVSHRNLDGLKVRSSSEQYSKNKLDRCKPCDHDISPPTTNVNPSSDDIKPSDDIIPLTANNISSSDDIKPPSDDITPITADVIALSDDDSPNNSLVSPQTTEISSCDETKPPTADVIPPRDDITPVPADVIALSGDDLPSNGLVLPPTTEILPCDKTKPPTDDINSPTDDINQPTAYVIPPKDDITQQTANVIALSDDDILPCIVSPSAAPRNDKKTLIDDINSTAADVIPPSDEKHVLVNSKELRHVDYELSNTMPAEQVVANDSSAKDEIHVASVEKVDSTEKEKLQEEKDQKLDNNCIISVEKVGKIYSCPKAMKSFSDVTMVIAGTNLDMSDSVDKENSREKNQQEDENIRADKKVDDIHMKDTKSSSDVAVVLADSIEKKKSHKKDNQKDNNCITPDEKLDNINFCTHDSKSFFDTPVAIETESTEKEILLAKGQQKHTYNLTPDQKIVVIDSSAKEMESSSDVATVIKDITVEMAESTLEKYLQEHDQLNDNSIMPDKKVVAIDSGTKGCKSSNIPMVMEVTRVNKAESTEKEKLGEKDQQKDSNVISRLEKVECAIVMKETNFEVPHTRENEIFRKQYQPEDIMRDASNDCTKELESSSDVVMLMNDATVKLVIDSRKKKNLQEKEQKVTNCITMVEKVVFEDPCAKNNKPSSDVAMVIENVGFEIADSLEKERNFNSDVEGFLSDGSVVSNSCSEDSGSFSEHDGSIVFQLPAKDIRRVKYIDRKLTIDPDSTDDEYDHSIPCVDNRDINSEHNTHNNELDDNINDGLINYSIDDETCVRSESIDYSTVNVEQEISVKENNTITDENSFVSSECDVGLIREEEITKPQGSNDLQRDIEKSEPSKSQMIITEPNHTVSSRCISKSLVYEDSEAGVCYTEDLESMSSTPLLEMPSSQESYDIFSIETENESMLLQAKEGEFCFSISEDGTDESTLHFESGKDVETLDGDHRQSENRDLGNVDENIVEIGLQQNYSVSKEYPIVQCHLMPKEEMNEFPICNSTPKEFDKDSILNSSSVKLHGVHKTISMHEKSQVCTKVSHQQLLGVSCTQEGQNEVQCIMSEEEDISLSIQTQSDSDSEEVMEGAASRILKFGSHGAATSDESDLDVLTLRLRSKQIEPCDEKPLEDVILDGHSHGTKRKLCLYYPDRKKQCSPIGFVITTGCEMEGIENDSLPNMQAERDNGEVSAVKHKVADNYECVGAVHKLSDADSLTHSGIDEGVKCESKVTIVKADNSSDEHSISDSAAIEKARDSTDAHGVDDAVNTEGKVIIEKAVNFSDEHNVDDGVTIEKAKKYPDVSNNSKNKNEVLMATATGQSTYVDGACASKDECLEIDQFRIVMETDNAHSGDIDCDTKETSENIGLESTATEIVGMVGHKVVDNKDTNTMITDKAYSGDLECKITEAIEHDGSEKAAAVIAFEVGYKDWDNFTTENGQSAVVVDTIGSEDDCLEHSAKVRVTTATKNASGDLHSNTTAASSTHDGSHKNMCAVFGDKDEQNLKTETSDGKTKNGQLADNVDMSGTSEDAFSEDSFLVNVTMVTDDYSGNRNETIEESENHTSGKVASVMVGEIGHNDEENKSITKVTENAYSGDLNYDTTESCENDGSEEAVYLMAEKIVLKDKENFTTGDSHSLAENYQLNTKTSENIESEEDSWVNILDKVETRKSKCEEKDSLVIVVKATKNAHSTDLHDKGETSETECSEEDSHGEDAANFATEICDTDYVGDSKTDGEVSDEAAVDMNSSAVTEYATKSSDYVNLQSLGEKVCKKGHNDAVNMATKKDGPFVNEGSDKDNLTDEVLMTIAKSSDVAEQVEKKKLSGVVTMTTKNCDAHDNMDESVSRGNKDLKKGRFKYNVEDIHPETADKLDIVVSDNNNDSLDDLAENHSNINTVNMNVKESNLILENKNGDSFESSVAMGNDSCIDFFANPKLGGSVTNQGKRRDSFKFGQNRIINVMKLLWLQRGILAKRSKVVKAFKHVVAKVEKGALEDNENPWSSFISSADCTCDAVVDYSYSNVKSKEDLDDIHCSFDDSSDGSFSPPRIDFENWENGEAKVETSNVPENTSELTNEAVGNNNELSGNSEVFSDEQSGVGNKVAGKKRFTKLTVGKKRSSLKDLDVNDIVAEEESSSRPSKRCKTDTKNHPQSDIPEKVQSQREMPVLTNAYEPGEETDRTKVKSPRKLQHVAGKVKEALDQFRATSLIEKIRSRVKQHQKVYNTPGILSSSAGQTKRRILPSRSKLKTDDIIQHINSCSNVLNKLEETLNSHAFQTITQADKWREELEKLREKLNLPPTTIAVVGDTGAGKSCLMNALLDEEAVLPTSGMRACTAVVVEIAENVKSNKFDAEIKFLSVKEWDDELKLLLSELIGDDGKIRGRPDIKSDVGIAYSKVKAVYGKIAKYKELSKMKDVTNKLGTTEYISCLRPREFRRQIDRYIDSNDNDTKASRSGGQFWPIVKQVKVKIPHCDVCSSGAVLVDLPGIRDSNAARDNIAKEYLKTCTAVWIVADITRAVDNKTAKDLLGESFRRQLLMDGQYGSIGFICTKNDLINPSEIIRALHLGPQCDLLEKDMDEIKNTMQPIKDQTDELEAKAVDLEIEIKALNADIEELKEDVFDLEDVTPINLNLSVEDSDSEASEIAFELAKRKQELAEKRELFKENQNILTEVKELIEVKTKELLPYTKQIEDKQKNIREICANARNKYAKRQIKRDFKAGLKEIKKKAGFPTADVDDELDESLDFDSDDGDDDEELIKTVESLKVFTVSSTEYLKLRGKLARDGAPTVYSRLEDTQIPSIREFVHSMTKTRRLQATEKVVRSVGRFVENVHSYVENEGTENKSARVNAKSTFDAHLEKLQTQLSPLLDSLNTAIQDAFDNSIKPKLKDGVKAALNLSSNIVQKWGAPMNRGGYHSATYRATVNRDGVYNSPTAGAIDFNQDLSEPVYSSIVIEWDKLFSSVLSRILNSCIRTILSTIKKFFLDMQKELESLGVDMQRIKRVAQQQMNSAANKLHTTVTELNDFIQEQQRTINRLITPSVQCHLAPIYAYCQNERGNGCIGRMKQHMACYVNTEKNTMYDQASQQLLQRLLELQKQIVIFVKTACDVICYDLRLQFEPFWDSPVNTMYLRQQLLPGIVQCQNLMKTIYTEANIVPAQEDLLENKPQLVTSQQAPINSNTPSTSSVLPLSSHSTTWNEPSNSQTVLGRHQLMYATQPTYTASSNQMILSQLLYPTSEASSSQQTYNIDQHALPHCVNLGAMPSAHNSSMIGNLE</sequence>
<feature type="region of interest" description="Disordered" evidence="2">
    <location>
        <begin position="525"/>
        <end position="556"/>
    </location>
</feature>
<accession>A0ABM0MPU1</accession>
<feature type="region of interest" description="Disordered" evidence="2">
    <location>
        <begin position="331"/>
        <end position="361"/>
    </location>
</feature>
<feature type="compositionally biased region" description="Basic and acidic residues" evidence="2">
    <location>
        <begin position="1879"/>
        <end position="1889"/>
    </location>
</feature>
<gene>
    <name evidence="5" type="primary">LOC102804676</name>
</gene>
<feature type="compositionally biased region" description="Polar residues" evidence="2">
    <location>
        <begin position="281"/>
        <end position="296"/>
    </location>
</feature>
<keyword evidence="4" id="KW-1185">Reference proteome</keyword>
<dbReference type="Pfam" id="PF00498">
    <property type="entry name" value="FHA"/>
    <property type="match status" value="1"/>
</dbReference>
<dbReference type="InterPro" id="IPR008984">
    <property type="entry name" value="SMAD_FHA_dom_sf"/>
</dbReference>
<feature type="region of interest" description="Disordered" evidence="2">
    <location>
        <begin position="3354"/>
        <end position="3383"/>
    </location>
</feature>
<dbReference type="Gene3D" id="3.40.50.300">
    <property type="entry name" value="P-loop containing nucleotide triphosphate hydrolases"/>
    <property type="match status" value="1"/>
</dbReference>
<dbReference type="PANTHER" id="PTHR36681:SF3">
    <property type="entry name" value="NUCLEAR GTPASE, GERMINAL CENTER-ASSOCIATED, TANDEM DUPLICATE 3"/>
    <property type="match status" value="1"/>
</dbReference>
<dbReference type="InterPro" id="IPR027417">
    <property type="entry name" value="P-loop_NTPase"/>
</dbReference>
<feature type="compositionally biased region" description="Basic and acidic residues" evidence="2">
    <location>
        <begin position="1687"/>
        <end position="1703"/>
    </location>
</feature>
<dbReference type="InterPro" id="IPR056024">
    <property type="entry name" value="DUF7605"/>
</dbReference>
<evidence type="ECO:0000313" key="5">
    <source>
        <dbReference type="RefSeq" id="XP_006822032.1"/>
    </source>
</evidence>
<dbReference type="PROSITE" id="PS50006">
    <property type="entry name" value="FHA_DOMAIN"/>
    <property type="match status" value="1"/>
</dbReference>
<feature type="compositionally biased region" description="Low complexity" evidence="2">
    <location>
        <begin position="3359"/>
        <end position="3377"/>
    </location>
</feature>
<dbReference type="SUPFAM" id="SSF49879">
    <property type="entry name" value="SMAD/FHA domain"/>
    <property type="match status" value="1"/>
</dbReference>
<feature type="region of interest" description="Disordered" evidence="2">
    <location>
        <begin position="2248"/>
        <end position="2285"/>
    </location>
</feature>
<proteinExistence type="predicted"/>
<dbReference type="RefSeq" id="XP_006822032.1">
    <property type="nucleotide sequence ID" value="XM_006821969.1"/>
</dbReference>